<proteinExistence type="predicted"/>
<reference evidence="1 2" key="1">
    <citation type="journal article" date="2019" name="Sci. Rep.">
        <title>Orb-weaving spider Araneus ventricosus genome elucidates the spidroin gene catalogue.</title>
        <authorList>
            <person name="Kono N."/>
            <person name="Nakamura H."/>
            <person name="Ohtoshi R."/>
            <person name="Moran D.A.P."/>
            <person name="Shinohara A."/>
            <person name="Yoshida Y."/>
            <person name="Fujiwara M."/>
            <person name="Mori M."/>
            <person name="Tomita M."/>
            <person name="Arakawa K."/>
        </authorList>
    </citation>
    <scope>NUCLEOTIDE SEQUENCE [LARGE SCALE GENOMIC DNA]</scope>
</reference>
<comment type="caution">
    <text evidence="1">The sequence shown here is derived from an EMBL/GenBank/DDBJ whole genome shotgun (WGS) entry which is preliminary data.</text>
</comment>
<name>A0A4Y2HJE9_ARAVE</name>
<accession>A0A4Y2HJE9</accession>
<evidence type="ECO:0000313" key="1">
    <source>
        <dbReference type="EMBL" id="GBM65465.1"/>
    </source>
</evidence>
<sequence>MPCSPNPSGRAILTKKAPAAGVKSITLKERRWKLYSDIRTLRTSTAFCLKGPLGRSPIDRVKRRNFIHLAMYVFELPYTPYTDCCTKRCDFSFSSRIEGSLKC</sequence>
<protein>
    <submittedName>
        <fullName evidence="1">Uncharacterized protein</fullName>
    </submittedName>
</protein>
<gene>
    <name evidence="1" type="ORF">AVEN_117311_1</name>
</gene>
<keyword evidence="2" id="KW-1185">Reference proteome</keyword>
<dbReference type="AlphaFoldDB" id="A0A4Y2HJE9"/>
<evidence type="ECO:0000313" key="2">
    <source>
        <dbReference type="Proteomes" id="UP000499080"/>
    </source>
</evidence>
<dbReference type="Proteomes" id="UP000499080">
    <property type="component" value="Unassembled WGS sequence"/>
</dbReference>
<organism evidence="1 2">
    <name type="scientific">Araneus ventricosus</name>
    <name type="common">Orbweaver spider</name>
    <name type="synonym">Epeira ventricosa</name>
    <dbReference type="NCBI Taxonomy" id="182803"/>
    <lineage>
        <taxon>Eukaryota</taxon>
        <taxon>Metazoa</taxon>
        <taxon>Ecdysozoa</taxon>
        <taxon>Arthropoda</taxon>
        <taxon>Chelicerata</taxon>
        <taxon>Arachnida</taxon>
        <taxon>Araneae</taxon>
        <taxon>Araneomorphae</taxon>
        <taxon>Entelegynae</taxon>
        <taxon>Araneoidea</taxon>
        <taxon>Araneidae</taxon>
        <taxon>Araneus</taxon>
    </lineage>
</organism>
<dbReference type="EMBL" id="BGPR01001979">
    <property type="protein sequence ID" value="GBM65465.1"/>
    <property type="molecule type" value="Genomic_DNA"/>
</dbReference>